<evidence type="ECO:0000313" key="1">
    <source>
        <dbReference type="EMBL" id="RAK85014.1"/>
    </source>
</evidence>
<dbReference type="Proteomes" id="UP000249748">
    <property type="component" value="Unassembled WGS sequence"/>
</dbReference>
<dbReference type="EMBL" id="KZ824569">
    <property type="protein sequence ID" value="RAK85014.1"/>
    <property type="molecule type" value="Genomic_DNA"/>
</dbReference>
<name>A0ACD1I5I5_9EURO</name>
<protein>
    <submittedName>
        <fullName evidence="1">Uncharacterized protein</fullName>
    </submittedName>
</protein>
<accession>A0ACD1I5I5</accession>
<proteinExistence type="predicted"/>
<sequence>MPSNNIAEQIERLWKELVVKTPEVLVDKENQVSDIVLDQYQIDRSHMGPYFLKTLENEGQGTAGADIYGPRTLFPSADVPILFQPMSRAELEKYPILASKQPRMRDYDPAIAGESPSSQKHRIYQWAYHLLGWVEDSMSQCGVRENAKTLDERLHRQRKLKNIHWPDPFYLGCMLFGAYPSVHDQWGTILRIEPDMVDGHRIYPHLTIGLALSNCGKESSMLYEELAAIISAMQCRAFQPRVPEDQALFEEDIETIKSMPREFGDEKTFPLLLLSFPGPQNFRYFHVCMRGTRMLILQSKLYSFEKKETAPIELLVRLAMSQPLSEN</sequence>
<gene>
    <name evidence="1" type="ORF">BO79DRAFT_211101</name>
</gene>
<evidence type="ECO:0000313" key="2">
    <source>
        <dbReference type="Proteomes" id="UP000249748"/>
    </source>
</evidence>
<organism evidence="1 2">
    <name type="scientific">Aspergillus costaricaensis CBS 115574</name>
    <dbReference type="NCBI Taxonomy" id="1448317"/>
    <lineage>
        <taxon>Eukaryota</taxon>
        <taxon>Fungi</taxon>
        <taxon>Dikarya</taxon>
        <taxon>Ascomycota</taxon>
        <taxon>Pezizomycotina</taxon>
        <taxon>Eurotiomycetes</taxon>
        <taxon>Eurotiomycetidae</taxon>
        <taxon>Eurotiales</taxon>
        <taxon>Aspergillaceae</taxon>
        <taxon>Aspergillus</taxon>
        <taxon>Aspergillus subgen. Circumdati</taxon>
    </lineage>
</organism>
<reference evidence="1" key="1">
    <citation type="submission" date="2018-02" db="EMBL/GenBank/DDBJ databases">
        <title>The genomes of Aspergillus section Nigri reveals drivers in fungal speciation.</title>
        <authorList>
            <consortium name="DOE Joint Genome Institute"/>
            <person name="Vesth T.C."/>
            <person name="Nybo J."/>
            <person name="Theobald S."/>
            <person name="Brandl J."/>
            <person name="Frisvad J.C."/>
            <person name="Nielsen K.F."/>
            <person name="Lyhne E.K."/>
            <person name="Kogle M.E."/>
            <person name="Kuo A."/>
            <person name="Riley R."/>
            <person name="Clum A."/>
            <person name="Nolan M."/>
            <person name="Lipzen A."/>
            <person name="Salamov A."/>
            <person name="Henrissat B."/>
            <person name="Wiebenga A."/>
            <person name="De vries R.P."/>
            <person name="Grigoriev I.V."/>
            <person name="Mortensen U.H."/>
            <person name="Andersen M.R."/>
            <person name="Baker S.E."/>
        </authorList>
    </citation>
    <scope>NUCLEOTIDE SEQUENCE</scope>
    <source>
        <strain evidence="1">CBS 115574</strain>
    </source>
</reference>
<keyword evidence="2" id="KW-1185">Reference proteome</keyword>